<dbReference type="GO" id="GO:0008270">
    <property type="term" value="F:zinc ion binding"/>
    <property type="evidence" value="ECO:0007669"/>
    <property type="project" value="UniProtKB-KW"/>
</dbReference>
<dbReference type="KEGG" id="hro:HELRODRAFT_194322"/>
<evidence type="ECO:0000313" key="12">
    <source>
        <dbReference type="EnsemblMetazoa" id="HelroP194322"/>
    </source>
</evidence>
<keyword evidence="2" id="KW-0479">Metal-binding</keyword>
<evidence type="ECO:0000256" key="8">
    <source>
        <dbReference type="SAM" id="MobiDB-lite"/>
    </source>
</evidence>
<reference evidence="11 13" key="2">
    <citation type="journal article" date="2013" name="Nature">
        <title>Insights into bilaterian evolution from three spiralian genomes.</title>
        <authorList>
            <person name="Simakov O."/>
            <person name="Marletaz F."/>
            <person name="Cho S.J."/>
            <person name="Edsinger-Gonzales E."/>
            <person name="Havlak P."/>
            <person name="Hellsten U."/>
            <person name="Kuo D.H."/>
            <person name="Larsson T."/>
            <person name="Lv J."/>
            <person name="Arendt D."/>
            <person name="Savage R."/>
            <person name="Osoegawa K."/>
            <person name="de Jong P."/>
            <person name="Grimwood J."/>
            <person name="Chapman J.A."/>
            <person name="Shapiro H."/>
            <person name="Aerts A."/>
            <person name="Otillar R.P."/>
            <person name="Terry A.Y."/>
            <person name="Boore J.L."/>
            <person name="Grigoriev I.V."/>
            <person name="Lindberg D.R."/>
            <person name="Seaver E.C."/>
            <person name="Weisblat D.A."/>
            <person name="Putnam N.H."/>
            <person name="Rokhsar D.S."/>
        </authorList>
    </citation>
    <scope>NUCLEOTIDE SEQUENCE</scope>
</reference>
<evidence type="ECO:0000256" key="7">
    <source>
        <dbReference type="PROSITE-ProRule" id="PRU00221"/>
    </source>
</evidence>
<sequence>MPSELLDNLNKSKLKSELDLAETIDDDVNEIDADVTTAPITSSSTSSSAEVDSKGKSQFNEQAIYRLLEEGETITNMFRCARIQGLDTMEGLLLFAREHFYIVDGYTLITSKDITDIVAIDGLPPEFLTLGTSLTDSAQESVSGQRLNAKVEQRLNFKCVLCWNHRISDGGERGEISNFEYLMCLNTLAGRSYNDLMQYPVFPWIVADYDSEELDFTNPFTFRDLANPMGAQTADRLKQFKKRFSDWDDPHGETPPYHYGTHYSSAMIVASYLGGHFDLADRMFHSIKDAWLSASRHNMADVKELIPEFFYLPDFLLNSNNFDLGAKQNGVLLGDVILPPWSKGDPREFIRVHREALESNYVSAKLHEWIDLIFGYKQQGAAAVDAVNVFHHLFYEGNVNIYDIDDPLKKNAIIGFINNFGQIPKQLFKKPHPCKKLSLRTMPVFTSYYSISYSVSEKLFFHYLDNLSPSLQPIKELKGAVGQIVANDKSLLAVEQNKTLIPFSYSKYLAWGHPDMSVRIGNYDSEKALLVVENVDMGDILCSACPNDKTLLTAGTSTFFATVGNVHNSISKFIRLKMIFFEEMCKLQHRKFDSVSVMLRTVVKVWRLNLRKDGGSRLPTLQLRKCLFGHTEAVTCLTVSSAYNIIISGSRDRTCIVWDLNKLCFVRQLRGHAAPVAAIYINDITGDIATCSGTYLHMWTVNGQELANINTATSRNQQILCVTMSQMKEWDANNVIITGNSDGVVRMWSLEFIEVKDGKRNAEVSENKSAEDERTTAWNTKEQQQQQPPGQQRLDKKRLHEEDGPSRRGSLLKDWLEKSAEKKKNWGEDDYEVEVGSGISGRSEWDPIFNKDKIIRKERSFTPSPLSAEALRAVRPLSGCDGNQSADSMELPASADTSLDSANKERDTSSSSSYSKEFCIITDEEIKEIPQHLSAPQKLQKSPVQKKIGLREGFKWQRQLVFRSKLTMHTAFERKDNRDPAAITALSISRDHKTLYVGDAKGHIYSWSVMDQPGRAVADHWVKDDGGDSCQECSVKFTFSERRHHCRNCGQLFCSKCSRFEIDIKHLKTTKPARVCQHCYSLLRTQQSTDTD</sequence>
<dbReference type="RefSeq" id="XP_009029663.1">
    <property type="nucleotide sequence ID" value="XM_009031415.1"/>
</dbReference>
<dbReference type="EMBL" id="KB097656">
    <property type="protein sequence ID" value="ESN92294.1"/>
    <property type="molecule type" value="Genomic_DNA"/>
</dbReference>
<dbReference type="Gene3D" id="2.130.10.10">
    <property type="entry name" value="YVTN repeat-like/Quinoprotein amine dehydrogenase"/>
    <property type="match status" value="1"/>
</dbReference>
<dbReference type="InterPro" id="IPR011011">
    <property type="entry name" value="Znf_FYVE_PHD"/>
</dbReference>
<dbReference type="PANTHER" id="PTHR46108:SF4">
    <property type="entry name" value="BLUE CHEESE"/>
    <property type="match status" value="1"/>
</dbReference>
<evidence type="ECO:0000256" key="1">
    <source>
        <dbReference type="ARBA" id="ARBA00022574"/>
    </source>
</evidence>
<protein>
    <recommendedName>
        <fullName evidence="14">WD repeat and FYVE domain-containing protein 3</fullName>
    </recommendedName>
</protein>
<dbReference type="InterPro" id="IPR001680">
    <property type="entry name" value="WD40_rpt"/>
</dbReference>
<reference evidence="12" key="3">
    <citation type="submission" date="2015-06" db="UniProtKB">
        <authorList>
            <consortium name="EnsemblMetazoa"/>
        </authorList>
    </citation>
    <scope>IDENTIFICATION</scope>
</reference>
<dbReference type="Pfam" id="PF00400">
    <property type="entry name" value="WD40"/>
    <property type="match status" value="1"/>
</dbReference>
<dbReference type="EMBL" id="AMQM01007697">
    <property type="status" value="NOT_ANNOTATED_CDS"/>
    <property type="molecule type" value="Genomic_DNA"/>
</dbReference>
<reference evidence="13" key="1">
    <citation type="submission" date="2012-12" db="EMBL/GenBank/DDBJ databases">
        <authorList>
            <person name="Hellsten U."/>
            <person name="Grimwood J."/>
            <person name="Chapman J.A."/>
            <person name="Shapiro H."/>
            <person name="Aerts A."/>
            <person name="Otillar R.P."/>
            <person name="Terry A.Y."/>
            <person name="Boore J.L."/>
            <person name="Simakov O."/>
            <person name="Marletaz F."/>
            <person name="Cho S.-J."/>
            <person name="Edsinger-Gonzales E."/>
            <person name="Havlak P."/>
            <person name="Kuo D.-H."/>
            <person name="Larsson T."/>
            <person name="Lv J."/>
            <person name="Arendt D."/>
            <person name="Savage R."/>
            <person name="Osoegawa K."/>
            <person name="de Jong P."/>
            <person name="Lindberg D.R."/>
            <person name="Seaver E.C."/>
            <person name="Weisblat D.A."/>
            <person name="Putnam N.H."/>
            <person name="Grigoriev I.V."/>
            <person name="Rokhsar D.S."/>
        </authorList>
    </citation>
    <scope>NUCLEOTIDE SEQUENCE</scope>
</reference>
<feature type="region of interest" description="Disordered" evidence="8">
    <location>
        <begin position="761"/>
        <end position="814"/>
    </location>
</feature>
<dbReference type="CDD" id="cd15719">
    <property type="entry name" value="FYVE_WDFY3"/>
    <property type="match status" value="1"/>
</dbReference>
<dbReference type="STRING" id="6412.T1FVX6"/>
<keyword evidence="5" id="KW-0862">Zinc</keyword>
<evidence type="ECO:0008006" key="14">
    <source>
        <dbReference type="Google" id="ProtNLM"/>
    </source>
</evidence>
<dbReference type="InterPro" id="IPR013083">
    <property type="entry name" value="Znf_RING/FYVE/PHD"/>
</dbReference>
<dbReference type="Pfam" id="PF01363">
    <property type="entry name" value="FYVE"/>
    <property type="match status" value="1"/>
</dbReference>
<organism evidence="12 13">
    <name type="scientific">Helobdella robusta</name>
    <name type="common">Californian leech</name>
    <dbReference type="NCBI Taxonomy" id="6412"/>
    <lineage>
        <taxon>Eukaryota</taxon>
        <taxon>Metazoa</taxon>
        <taxon>Spiralia</taxon>
        <taxon>Lophotrochozoa</taxon>
        <taxon>Annelida</taxon>
        <taxon>Clitellata</taxon>
        <taxon>Hirudinea</taxon>
        <taxon>Rhynchobdellida</taxon>
        <taxon>Glossiphoniidae</taxon>
        <taxon>Helobdella</taxon>
    </lineage>
</organism>
<keyword evidence="1 7" id="KW-0853">WD repeat</keyword>
<accession>T1FVX6</accession>
<feature type="compositionally biased region" description="Low complexity" evidence="8">
    <location>
        <begin position="783"/>
        <end position="792"/>
    </location>
</feature>
<evidence type="ECO:0000259" key="10">
    <source>
        <dbReference type="PROSITE" id="PS50197"/>
    </source>
</evidence>
<keyword evidence="3" id="KW-0677">Repeat</keyword>
<feature type="compositionally biased region" description="Basic and acidic residues" evidence="8">
    <location>
        <begin position="761"/>
        <end position="775"/>
    </location>
</feature>
<dbReference type="EnsemblMetazoa" id="HelroT194322">
    <property type="protein sequence ID" value="HelroP194322"/>
    <property type="gene ID" value="HelroG194322"/>
</dbReference>
<dbReference type="PROSITE" id="PS50082">
    <property type="entry name" value="WD_REPEATS_2"/>
    <property type="match status" value="1"/>
</dbReference>
<dbReference type="Gene3D" id="1.10.1540.10">
    <property type="entry name" value="BEACH domain"/>
    <property type="match status" value="1"/>
</dbReference>
<dbReference type="PROSITE" id="PS50197">
    <property type="entry name" value="BEACH"/>
    <property type="match status" value="1"/>
</dbReference>
<dbReference type="CTD" id="20212972"/>
<evidence type="ECO:0000313" key="13">
    <source>
        <dbReference type="Proteomes" id="UP000015101"/>
    </source>
</evidence>
<feature type="domain" description="BEACH" evidence="10">
    <location>
        <begin position="156"/>
        <end position="435"/>
    </location>
</feature>
<dbReference type="AlphaFoldDB" id="T1FVX6"/>
<dbReference type="InterPro" id="IPR019775">
    <property type="entry name" value="WD40_repeat_CS"/>
</dbReference>
<dbReference type="OrthoDB" id="10018316at2759"/>
<dbReference type="SMART" id="SM01026">
    <property type="entry name" value="Beach"/>
    <property type="match status" value="1"/>
</dbReference>
<evidence type="ECO:0000313" key="11">
    <source>
        <dbReference type="EMBL" id="ESN92294.1"/>
    </source>
</evidence>
<dbReference type="eggNOG" id="KOG1786">
    <property type="taxonomic scope" value="Eukaryota"/>
</dbReference>
<keyword evidence="13" id="KW-1185">Reference proteome</keyword>
<evidence type="ECO:0000256" key="2">
    <source>
        <dbReference type="ARBA" id="ARBA00022723"/>
    </source>
</evidence>
<name>T1FVX6_HELRO</name>
<dbReference type="SUPFAM" id="SSF57903">
    <property type="entry name" value="FYVE/PHD zinc finger"/>
    <property type="match status" value="1"/>
</dbReference>
<dbReference type="InterPro" id="IPR051944">
    <property type="entry name" value="BEACH_domain_protein"/>
</dbReference>
<keyword evidence="4 6" id="KW-0863">Zinc-finger</keyword>
<dbReference type="SUPFAM" id="SSF81837">
    <property type="entry name" value="BEACH domain"/>
    <property type="match status" value="1"/>
</dbReference>
<evidence type="ECO:0000259" key="9">
    <source>
        <dbReference type="PROSITE" id="PS50178"/>
    </source>
</evidence>
<dbReference type="PANTHER" id="PTHR46108">
    <property type="entry name" value="BLUE CHEESE"/>
    <property type="match status" value="1"/>
</dbReference>
<evidence type="ECO:0000256" key="5">
    <source>
        <dbReference type="ARBA" id="ARBA00022833"/>
    </source>
</evidence>
<evidence type="ECO:0000256" key="4">
    <source>
        <dbReference type="ARBA" id="ARBA00022771"/>
    </source>
</evidence>
<dbReference type="InterPro" id="IPR000306">
    <property type="entry name" value="Znf_FYVE"/>
</dbReference>
<dbReference type="InterPro" id="IPR000409">
    <property type="entry name" value="BEACH_dom"/>
</dbReference>
<dbReference type="InterPro" id="IPR036372">
    <property type="entry name" value="BEACH_dom_sf"/>
</dbReference>
<feature type="domain" description="FYVE-type" evidence="9">
    <location>
        <begin position="1024"/>
        <end position="1084"/>
    </location>
</feature>
<dbReference type="HOGENOM" id="CLU_000218_5_4_1"/>
<dbReference type="CDD" id="cd06071">
    <property type="entry name" value="Beach"/>
    <property type="match status" value="1"/>
</dbReference>
<dbReference type="FunFam" id="1.10.1540.10:FF:000002">
    <property type="entry name" value="WD repeat and FYVE domain containing 3"/>
    <property type="match status" value="1"/>
</dbReference>
<dbReference type="PROSITE" id="PS50294">
    <property type="entry name" value="WD_REPEATS_REGION"/>
    <property type="match status" value="1"/>
</dbReference>
<dbReference type="OMA" id="CECCITE"/>
<proteinExistence type="predicted"/>
<dbReference type="InParanoid" id="T1FVX6"/>
<dbReference type="GeneID" id="20212972"/>
<dbReference type="InterPro" id="IPR015943">
    <property type="entry name" value="WD40/YVTN_repeat-like_dom_sf"/>
</dbReference>
<gene>
    <name evidence="12" type="primary">20212972</name>
    <name evidence="11" type="ORF">HELRODRAFT_194322</name>
</gene>
<dbReference type="Pfam" id="PF02138">
    <property type="entry name" value="Beach"/>
    <property type="match status" value="1"/>
</dbReference>
<dbReference type="InterPro" id="IPR017455">
    <property type="entry name" value="Znf_FYVE-rel"/>
</dbReference>
<dbReference type="SMART" id="SM00320">
    <property type="entry name" value="WD40"/>
    <property type="match status" value="4"/>
</dbReference>
<dbReference type="PROSITE" id="PS50178">
    <property type="entry name" value="ZF_FYVE"/>
    <property type="match status" value="1"/>
</dbReference>
<dbReference type="Gene3D" id="3.30.40.10">
    <property type="entry name" value="Zinc/RING finger domain, C3HC4 (zinc finger)"/>
    <property type="match status" value="1"/>
</dbReference>
<feature type="repeat" description="WD" evidence="7">
    <location>
        <begin position="627"/>
        <end position="661"/>
    </location>
</feature>
<dbReference type="SUPFAM" id="SSF50978">
    <property type="entry name" value="WD40 repeat-like"/>
    <property type="match status" value="1"/>
</dbReference>
<dbReference type="SMART" id="SM00064">
    <property type="entry name" value="FYVE"/>
    <property type="match status" value="1"/>
</dbReference>
<feature type="region of interest" description="Disordered" evidence="8">
    <location>
        <begin position="35"/>
        <end position="54"/>
    </location>
</feature>
<dbReference type="Proteomes" id="UP000015101">
    <property type="component" value="Unassembled WGS sequence"/>
</dbReference>
<dbReference type="InterPro" id="IPR036322">
    <property type="entry name" value="WD40_repeat_dom_sf"/>
</dbReference>
<dbReference type="PROSITE" id="PS00678">
    <property type="entry name" value="WD_REPEATS_1"/>
    <property type="match status" value="1"/>
</dbReference>
<feature type="region of interest" description="Disordered" evidence="8">
    <location>
        <begin position="878"/>
        <end position="910"/>
    </location>
</feature>
<evidence type="ECO:0000256" key="6">
    <source>
        <dbReference type="PROSITE-ProRule" id="PRU00091"/>
    </source>
</evidence>
<evidence type="ECO:0000256" key="3">
    <source>
        <dbReference type="ARBA" id="ARBA00022737"/>
    </source>
</evidence>